<sequence length="487" mass="53001">MLGLCWTPATVSGMQKVANTMPSNPEQLLGAILVRKDIFQRFENTMHDTCLDANNLLEYLFSLYNSTATPSERENFPSPQSFNLVRRGPKPGKKSGGRMQQMFEQQQGNLINSHHSTHGTQVGLLGGRQNEQQQRGGQMTGMLPDGHSKKLKMDSLNYPINAGGSGGNVIGSGVFTSQMQSHSDFQGFPTGSSGGGGIVGATASNNVKIEQLQAEMEAQTQQLHGQAASPLPPFSQIRRQGNQPYSPATAQFPDGSIGIGSLGLKNHMGADANLVDPGNTPGIGIKVSGLHGSAMDTPDGQDMEDIQVTSTPDHNPEGLAEPEGEPRRGRRGRKKRTHQCFCGALFTRADNLKRHIRKCHEEKLEKLSGAPIDFDIDGSGEGTVSGADLTQSFVPGSQGELGSPIQPPHLTGEQQQQEQQHPQQQDDLHQHHHQQHHHQFENEAMKSVSQPSTSSNNNNVRWSCFCGESFDDHRQLVDHTRTHENNS</sequence>
<proteinExistence type="predicted"/>
<protein>
    <submittedName>
        <fullName evidence="2">Uncharacterized protein</fullName>
    </submittedName>
</protein>
<accession>A0AAE1DKF9</accession>
<dbReference type="Proteomes" id="UP001283361">
    <property type="component" value="Unassembled WGS sequence"/>
</dbReference>
<feature type="region of interest" description="Disordered" evidence="1">
    <location>
        <begin position="378"/>
        <end position="456"/>
    </location>
</feature>
<feature type="compositionally biased region" description="Basic residues" evidence="1">
    <location>
        <begin position="87"/>
        <end position="96"/>
    </location>
</feature>
<feature type="compositionally biased region" description="Low complexity" evidence="1">
    <location>
        <begin position="414"/>
        <end position="423"/>
    </location>
</feature>
<feature type="region of interest" description="Disordered" evidence="1">
    <location>
        <begin position="219"/>
        <end position="252"/>
    </location>
</feature>
<dbReference type="AlphaFoldDB" id="A0AAE1DKF9"/>
<comment type="caution">
    <text evidence="2">The sequence shown here is derived from an EMBL/GenBank/DDBJ whole genome shotgun (WGS) entry which is preliminary data.</text>
</comment>
<keyword evidence="3" id="KW-1185">Reference proteome</keyword>
<evidence type="ECO:0000313" key="2">
    <source>
        <dbReference type="EMBL" id="KAK3774029.1"/>
    </source>
</evidence>
<gene>
    <name evidence="2" type="ORF">RRG08_030111</name>
</gene>
<name>A0AAE1DKF9_9GAST</name>
<feature type="compositionally biased region" description="Basic residues" evidence="1">
    <location>
        <begin position="328"/>
        <end position="337"/>
    </location>
</feature>
<evidence type="ECO:0000313" key="3">
    <source>
        <dbReference type="Proteomes" id="UP001283361"/>
    </source>
</evidence>
<reference evidence="2" key="1">
    <citation type="journal article" date="2023" name="G3 (Bethesda)">
        <title>A reference genome for the long-term kleptoplast-retaining sea slug Elysia crispata morphotype clarki.</title>
        <authorList>
            <person name="Eastman K.E."/>
            <person name="Pendleton A.L."/>
            <person name="Shaikh M.A."/>
            <person name="Suttiyut T."/>
            <person name="Ogas R."/>
            <person name="Tomko P."/>
            <person name="Gavelis G."/>
            <person name="Widhalm J.R."/>
            <person name="Wisecaver J.H."/>
        </authorList>
    </citation>
    <scope>NUCLEOTIDE SEQUENCE</scope>
    <source>
        <strain evidence="2">ECLA1</strain>
    </source>
</reference>
<feature type="compositionally biased region" description="Polar residues" evidence="1">
    <location>
        <begin position="237"/>
        <end position="249"/>
    </location>
</feature>
<feature type="compositionally biased region" description="Polar residues" evidence="1">
    <location>
        <begin position="447"/>
        <end position="456"/>
    </location>
</feature>
<dbReference type="Gene3D" id="3.30.160.60">
    <property type="entry name" value="Classic Zinc Finger"/>
    <property type="match status" value="1"/>
</dbReference>
<feature type="region of interest" description="Disordered" evidence="1">
    <location>
        <begin position="287"/>
        <end position="337"/>
    </location>
</feature>
<dbReference type="EMBL" id="JAWDGP010003469">
    <property type="protein sequence ID" value="KAK3774029.1"/>
    <property type="molecule type" value="Genomic_DNA"/>
</dbReference>
<feature type="region of interest" description="Disordered" evidence="1">
    <location>
        <begin position="69"/>
        <end position="99"/>
    </location>
</feature>
<evidence type="ECO:0000256" key="1">
    <source>
        <dbReference type="SAM" id="MobiDB-lite"/>
    </source>
</evidence>
<organism evidence="2 3">
    <name type="scientific">Elysia crispata</name>
    <name type="common">lettuce slug</name>
    <dbReference type="NCBI Taxonomy" id="231223"/>
    <lineage>
        <taxon>Eukaryota</taxon>
        <taxon>Metazoa</taxon>
        <taxon>Spiralia</taxon>
        <taxon>Lophotrochozoa</taxon>
        <taxon>Mollusca</taxon>
        <taxon>Gastropoda</taxon>
        <taxon>Heterobranchia</taxon>
        <taxon>Euthyneura</taxon>
        <taxon>Panpulmonata</taxon>
        <taxon>Sacoglossa</taxon>
        <taxon>Placobranchoidea</taxon>
        <taxon>Plakobranchidae</taxon>
        <taxon>Elysia</taxon>
    </lineage>
</organism>